<dbReference type="Proteomes" id="UP000182063">
    <property type="component" value="Chromosome"/>
</dbReference>
<dbReference type="AlphaFoldDB" id="A0A1L3ZW94"/>
<dbReference type="SUPFAM" id="SSF54909">
    <property type="entry name" value="Dimeric alpha+beta barrel"/>
    <property type="match status" value="2"/>
</dbReference>
<dbReference type="Gene3D" id="3.30.70.100">
    <property type="match status" value="2"/>
</dbReference>
<accession>A0A1L3ZW94</accession>
<keyword evidence="2" id="KW-1185">Reference proteome</keyword>
<evidence type="ECO:0008006" key="3">
    <source>
        <dbReference type="Google" id="ProtNLM"/>
    </source>
</evidence>
<dbReference type="KEGG" id="sphj:BSL82_11645"/>
<gene>
    <name evidence="1" type="ORF">BSL82_11645</name>
</gene>
<sequence>MFKAIYLTRRNPALSQDEFWERWKQHSALTGTTRRIRPYYNQVVQCGLSDAFDAAEGTDAYDGANLLGLVDRSGGYGVFDEPEHRDIMLPDEIAIFAQPIRDCTLVTEEHVVRPGGFSRHLVLHFLKRAETVTEQQLFDQWLALQDELHNRPAGADLVRRSVINKVVETPPAGYPFDLVTETWFADAEAMRRYLGDASTQDAFGKRRAELCDDGRTISFVARVNHSRPPIED</sequence>
<dbReference type="RefSeq" id="WP_072597675.1">
    <property type="nucleotide sequence ID" value="NZ_CP018221.1"/>
</dbReference>
<protein>
    <recommendedName>
        <fullName evidence="3">EthD domain-containing protein</fullName>
    </recommendedName>
</protein>
<evidence type="ECO:0000313" key="2">
    <source>
        <dbReference type="Proteomes" id="UP000182063"/>
    </source>
</evidence>
<evidence type="ECO:0000313" key="1">
    <source>
        <dbReference type="EMBL" id="API59885.1"/>
    </source>
</evidence>
<dbReference type="InterPro" id="IPR011008">
    <property type="entry name" value="Dimeric_a/b-barrel"/>
</dbReference>
<name>A0A1L3ZW94_9SPHN</name>
<dbReference type="EMBL" id="CP018221">
    <property type="protein sequence ID" value="API59885.1"/>
    <property type="molecule type" value="Genomic_DNA"/>
</dbReference>
<reference evidence="2" key="1">
    <citation type="submission" date="2016-11" db="EMBL/GenBank/DDBJ databases">
        <title>Complete Genome Sequence of alachlor-degrading Sphingomonas sp. strain JJ-A5.</title>
        <authorList>
            <person name="Lee H."/>
            <person name="Ka J.-O."/>
        </authorList>
    </citation>
    <scope>NUCLEOTIDE SEQUENCE [LARGE SCALE GENOMIC DNA]</scope>
    <source>
        <strain evidence="2">JJ-A5</strain>
    </source>
</reference>
<proteinExistence type="predicted"/>
<organism evidence="1 2">
    <name type="scientific">Tardibacter chloracetimidivorans</name>
    <dbReference type="NCBI Taxonomy" id="1921510"/>
    <lineage>
        <taxon>Bacteria</taxon>
        <taxon>Pseudomonadati</taxon>
        <taxon>Pseudomonadota</taxon>
        <taxon>Alphaproteobacteria</taxon>
        <taxon>Sphingomonadales</taxon>
        <taxon>Sphingomonadaceae</taxon>
        <taxon>Tardibacter</taxon>
    </lineage>
</organism>